<dbReference type="OMA" id="CEKTIPA"/>
<dbReference type="InterPro" id="IPR028171">
    <property type="entry name" value="Codanin-1_C"/>
</dbReference>
<dbReference type="EMBL" id="KB740092">
    <property type="protein sequence ID" value="ENN81421.1"/>
    <property type="molecule type" value="Genomic_DNA"/>
</dbReference>
<reference evidence="1" key="1">
    <citation type="journal article" date="2013" name="Genome Biol.">
        <title>Draft genome of the mountain pine beetle, Dendroctonus ponderosae Hopkins, a major forest pest.</title>
        <authorList>
            <person name="Keeling C.I."/>
            <person name="Yuen M.M."/>
            <person name="Liao N.Y."/>
            <person name="Docking T.R."/>
            <person name="Chan S.K."/>
            <person name="Taylor G.A."/>
            <person name="Palmquist D.L."/>
            <person name="Jackman S.D."/>
            <person name="Nguyen A."/>
            <person name="Li M."/>
            <person name="Henderson H."/>
            <person name="Janes J.K."/>
            <person name="Zhao Y."/>
            <person name="Pandoh P."/>
            <person name="Moore R."/>
            <person name="Sperling F.A."/>
            <person name="Huber D.P."/>
            <person name="Birol I."/>
            <person name="Jones S.J."/>
            <person name="Bohlmann J."/>
        </authorList>
    </citation>
    <scope>NUCLEOTIDE SEQUENCE</scope>
</reference>
<dbReference type="AlphaFoldDB" id="N6UL60"/>
<evidence type="ECO:0000313" key="1">
    <source>
        <dbReference type="EMBL" id="ENN81421.1"/>
    </source>
</evidence>
<dbReference type="GO" id="GO:0006325">
    <property type="term" value="P:chromatin organization"/>
    <property type="evidence" value="ECO:0007669"/>
    <property type="project" value="TreeGrafter"/>
</dbReference>
<dbReference type="OrthoDB" id="20982at2759"/>
<dbReference type="HOGENOM" id="CLU_300845_0_0_1"/>
<dbReference type="GO" id="GO:0005634">
    <property type="term" value="C:nucleus"/>
    <property type="evidence" value="ECO:0007669"/>
    <property type="project" value="TreeGrafter"/>
</dbReference>
<dbReference type="PANTHER" id="PTHR28678:SF1">
    <property type="entry name" value="CODANIN-1"/>
    <property type="match status" value="1"/>
</dbReference>
<feature type="non-terminal residue" evidence="1">
    <location>
        <position position="995"/>
    </location>
</feature>
<sequence length="995" mass="112817">MADLLLNKLVNGQISSEVLSKWLLHTEPEGQEEFKEIEDTKVSQLRFVTCFLNFVHDQAPSFENSSQELAAGTATEQRAVLAEEKANIVLRRESFEANYCRPALHKRQCSPSKVETPILELVTYKSHLDNVIDIYKTVLDHQLTLNITSEIYFLISLFLIKQQDQSKFCEANNSRVTKNSELDDLNLGVNPLDSNDDCFKHIGNTSSDKLFIYNSQIFESVHNLVYFAITALETQTKVIQLYDKATIRLLAENDRVKEFAPDFAQKLITYAEENSESSYTESTSEDSQTNVCFNIDTDNQAIFPDQISFHAFRKQRDLFYEILRIWEIHHLTADWNFANGLGGKINALFGLHNGSANLMHLARLFKNQLLSSCAKGPKEKGLSENGVAFISSLRIDADKLNRLTNRLVTKQATNGINALPTFTGYQDFFKEFMDFSVKCQFGMHLRDCLIFGILELNGTDFSGVGLDEEGNEVDVNARNLYANCIRNLRVLAKFLGYLETLPYKADARKLSRSLVEAQIEIRQQIRPALDVKSLLESAIEKRTVVLIVPWLTKYLAMLDYVTLRLPYYKALNVRLFRLYQNCEGSETPHCNVAVVKFCLGWLFEMPHFPATEYLQFCSEIPAGVQNLSNGKSATGKCLDCMGIMNRRLLYLCCPYLDEMKKILASNAPGSKIAVKYITPVTAVASDTETSRKKLEQQLEDAFFSGQPSSLKRTVEFVSERVASTAIKFICQELVPLAKAEANTEWKDYLNSVKTTEAHSDHAQTKKVWQAQVTTVAQKHLSKLLPNCDQEAQKLMDIKIAKSLDGLLPVDALEGTKQICVTVTKKMCTERVKQWMVGHVSLALFTKDFESDILKEYCCKVMENCDITAKLVAKLLNDTYESLTQRNDLNDNLIVTLCAILLDFYILLVAKYPSIFAQKDLLAEFTRIWALHPKSAVSFKTLLAPRNVHILQGSKNTEESWSLYARLVSSLLNNKFVDLDDLESQCTGFYNKDWDA</sequence>
<dbReference type="InterPro" id="IPR040031">
    <property type="entry name" value="Codanin-1"/>
</dbReference>
<feature type="non-terminal residue" evidence="1">
    <location>
        <position position="1"/>
    </location>
</feature>
<dbReference type="Pfam" id="PF15296">
    <property type="entry name" value="Codanin-1_C"/>
    <property type="match status" value="1"/>
</dbReference>
<organism evidence="1">
    <name type="scientific">Dendroctonus ponderosae</name>
    <name type="common">Mountain pine beetle</name>
    <dbReference type="NCBI Taxonomy" id="77166"/>
    <lineage>
        <taxon>Eukaryota</taxon>
        <taxon>Metazoa</taxon>
        <taxon>Ecdysozoa</taxon>
        <taxon>Arthropoda</taxon>
        <taxon>Hexapoda</taxon>
        <taxon>Insecta</taxon>
        <taxon>Pterygota</taxon>
        <taxon>Neoptera</taxon>
        <taxon>Endopterygota</taxon>
        <taxon>Coleoptera</taxon>
        <taxon>Polyphaga</taxon>
        <taxon>Cucujiformia</taxon>
        <taxon>Curculionidae</taxon>
        <taxon>Scolytinae</taxon>
        <taxon>Dendroctonus</taxon>
    </lineage>
</organism>
<proteinExistence type="predicted"/>
<protein>
    <submittedName>
        <fullName evidence="1">Uncharacterized protein</fullName>
    </submittedName>
</protein>
<name>N6UL60_DENPD</name>
<dbReference type="PANTHER" id="PTHR28678">
    <property type="entry name" value="CODANIN-1"/>
    <property type="match status" value="1"/>
</dbReference>
<accession>N6UL60</accession>
<gene>
    <name evidence="1" type="ORF">YQE_02115</name>
</gene>